<dbReference type="GO" id="GO:0061809">
    <property type="term" value="F:NAD+ nucleosidase activity, cyclic ADP-ribose generating"/>
    <property type="evidence" value="ECO:0007669"/>
    <property type="project" value="UniProtKB-EC"/>
</dbReference>
<feature type="domain" description="TIR" evidence="9">
    <location>
        <begin position="15"/>
        <end position="187"/>
    </location>
</feature>
<keyword evidence="3" id="KW-0677">Repeat</keyword>
<evidence type="ECO:0000313" key="11">
    <source>
        <dbReference type="RefSeq" id="XP_015881688.2"/>
    </source>
</evidence>
<organism evidence="10 11">
    <name type="scientific">Ziziphus jujuba</name>
    <name type="common">Chinese jujube</name>
    <name type="synonym">Ziziphus sativa</name>
    <dbReference type="NCBI Taxonomy" id="326968"/>
    <lineage>
        <taxon>Eukaryota</taxon>
        <taxon>Viridiplantae</taxon>
        <taxon>Streptophyta</taxon>
        <taxon>Embryophyta</taxon>
        <taxon>Tracheophyta</taxon>
        <taxon>Spermatophyta</taxon>
        <taxon>Magnoliopsida</taxon>
        <taxon>eudicotyledons</taxon>
        <taxon>Gunneridae</taxon>
        <taxon>Pentapetalae</taxon>
        <taxon>rosids</taxon>
        <taxon>fabids</taxon>
        <taxon>Rosales</taxon>
        <taxon>Rhamnaceae</taxon>
        <taxon>Paliureae</taxon>
        <taxon>Ziziphus</taxon>
    </lineage>
</organism>
<dbReference type="InterPro" id="IPR003591">
    <property type="entry name" value="Leu-rich_rpt_typical-subtyp"/>
</dbReference>
<dbReference type="Proteomes" id="UP001652623">
    <property type="component" value="Chromosome 12"/>
</dbReference>
<keyword evidence="10" id="KW-1185">Reference proteome</keyword>
<dbReference type="GO" id="GO:0007165">
    <property type="term" value="P:signal transduction"/>
    <property type="evidence" value="ECO:0007669"/>
    <property type="project" value="InterPro"/>
</dbReference>
<dbReference type="InterPro" id="IPR027417">
    <property type="entry name" value="P-loop_NTPase"/>
</dbReference>
<keyword evidence="4" id="KW-0378">Hydrolase</keyword>
<feature type="region of interest" description="Disordered" evidence="8">
    <location>
        <begin position="1960"/>
        <end position="2013"/>
    </location>
</feature>
<dbReference type="InterPro" id="IPR000157">
    <property type="entry name" value="TIR_dom"/>
</dbReference>
<dbReference type="SUPFAM" id="SSF52058">
    <property type="entry name" value="L domain-like"/>
    <property type="match status" value="1"/>
</dbReference>
<gene>
    <name evidence="11" type="primary">LOC107417595</name>
</gene>
<protein>
    <recommendedName>
        <fullName evidence="1">ADP-ribosyl cyclase/cyclic ADP-ribose hydrolase</fullName>
        <ecNumber evidence="1">3.2.2.6</ecNumber>
    </recommendedName>
</protein>
<evidence type="ECO:0000256" key="6">
    <source>
        <dbReference type="ARBA" id="ARBA00023027"/>
    </source>
</evidence>
<dbReference type="InterPro" id="IPR044974">
    <property type="entry name" value="Disease_R_plants"/>
</dbReference>
<accession>A0A6P4A7C8</accession>
<reference evidence="11" key="1">
    <citation type="submission" date="2025-08" db="UniProtKB">
        <authorList>
            <consortium name="RefSeq"/>
        </authorList>
    </citation>
    <scope>IDENTIFICATION</scope>
    <source>
        <tissue evidence="11">Seedling</tissue>
    </source>
</reference>
<dbReference type="InterPro" id="IPR001611">
    <property type="entry name" value="Leu-rich_rpt"/>
</dbReference>
<dbReference type="Pfam" id="PF01582">
    <property type="entry name" value="TIR"/>
    <property type="match status" value="1"/>
</dbReference>
<dbReference type="Pfam" id="PF00931">
    <property type="entry name" value="NB-ARC"/>
    <property type="match status" value="1"/>
</dbReference>
<dbReference type="GO" id="GO:0006952">
    <property type="term" value="P:defense response"/>
    <property type="evidence" value="ECO:0007669"/>
    <property type="project" value="InterPro"/>
</dbReference>
<evidence type="ECO:0000313" key="10">
    <source>
        <dbReference type="Proteomes" id="UP001652623"/>
    </source>
</evidence>
<dbReference type="Pfam" id="PF20160">
    <property type="entry name" value="C-JID"/>
    <property type="match status" value="2"/>
</dbReference>
<dbReference type="InterPro" id="IPR032675">
    <property type="entry name" value="LRR_dom_sf"/>
</dbReference>
<dbReference type="PROSITE" id="PS51450">
    <property type="entry name" value="LRR"/>
    <property type="match status" value="1"/>
</dbReference>
<dbReference type="Gene3D" id="3.40.50.10140">
    <property type="entry name" value="Toll/interleukin-1 receptor homology (TIR) domain"/>
    <property type="match status" value="1"/>
</dbReference>
<dbReference type="PROSITE" id="PS50104">
    <property type="entry name" value="TIR"/>
    <property type="match status" value="1"/>
</dbReference>
<comment type="catalytic activity">
    <reaction evidence="7">
        <text>NAD(+) + H2O = ADP-D-ribose + nicotinamide + H(+)</text>
        <dbReference type="Rhea" id="RHEA:16301"/>
        <dbReference type="ChEBI" id="CHEBI:15377"/>
        <dbReference type="ChEBI" id="CHEBI:15378"/>
        <dbReference type="ChEBI" id="CHEBI:17154"/>
        <dbReference type="ChEBI" id="CHEBI:57540"/>
        <dbReference type="ChEBI" id="CHEBI:57967"/>
        <dbReference type="EC" id="3.2.2.6"/>
    </reaction>
    <physiologicalReaction direction="left-to-right" evidence="7">
        <dbReference type="Rhea" id="RHEA:16302"/>
    </physiologicalReaction>
</comment>
<dbReference type="InterPro" id="IPR058192">
    <property type="entry name" value="WHD_ROQ1-like"/>
</dbReference>
<dbReference type="Pfam" id="PF23286">
    <property type="entry name" value="LRR_13"/>
    <property type="match status" value="1"/>
</dbReference>
<dbReference type="KEGG" id="zju:107417595"/>
<evidence type="ECO:0000256" key="3">
    <source>
        <dbReference type="ARBA" id="ARBA00022737"/>
    </source>
</evidence>
<dbReference type="Gene3D" id="1.10.8.430">
    <property type="entry name" value="Helical domain of apoptotic protease-activating factors"/>
    <property type="match status" value="1"/>
</dbReference>
<name>A0A6P4A7C8_ZIZJJ</name>
<dbReference type="FunFam" id="3.40.50.10140:FF:000007">
    <property type="entry name" value="Disease resistance protein (TIR-NBS-LRR class)"/>
    <property type="match status" value="1"/>
</dbReference>
<proteinExistence type="predicted"/>
<dbReference type="PRINTS" id="PR00364">
    <property type="entry name" value="DISEASERSIST"/>
</dbReference>
<evidence type="ECO:0000259" key="9">
    <source>
        <dbReference type="PROSITE" id="PS50104"/>
    </source>
</evidence>
<dbReference type="SUPFAM" id="SSF52540">
    <property type="entry name" value="P-loop containing nucleoside triphosphate hydrolases"/>
    <property type="match status" value="1"/>
</dbReference>
<feature type="compositionally biased region" description="Basic and acidic residues" evidence="8">
    <location>
        <begin position="1961"/>
        <end position="1970"/>
    </location>
</feature>
<dbReference type="GO" id="GO:0043531">
    <property type="term" value="F:ADP binding"/>
    <property type="evidence" value="ECO:0007669"/>
    <property type="project" value="InterPro"/>
</dbReference>
<dbReference type="SMART" id="SM00369">
    <property type="entry name" value="LRR_TYP"/>
    <property type="match status" value="3"/>
</dbReference>
<evidence type="ECO:0000256" key="2">
    <source>
        <dbReference type="ARBA" id="ARBA00022614"/>
    </source>
</evidence>
<dbReference type="SMART" id="SM00255">
    <property type="entry name" value="TIR"/>
    <property type="match status" value="1"/>
</dbReference>
<dbReference type="Gene3D" id="3.40.50.300">
    <property type="entry name" value="P-loop containing nucleotide triphosphate hydrolases"/>
    <property type="match status" value="1"/>
</dbReference>
<dbReference type="RefSeq" id="XP_015881688.2">
    <property type="nucleotide sequence ID" value="XM_016026202.4"/>
</dbReference>
<dbReference type="SUPFAM" id="SSF52200">
    <property type="entry name" value="Toll/Interleukin receptor TIR domain"/>
    <property type="match status" value="1"/>
</dbReference>
<dbReference type="InParanoid" id="A0A6P4A7C8"/>
<keyword evidence="6" id="KW-0520">NAD</keyword>
<evidence type="ECO:0000256" key="5">
    <source>
        <dbReference type="ARBA" id="ARBA00022821"/>
    </source>
</evidence>
<dbReference type="GeneID" id="107417595"/>
<evidence type="ECO:0000256" key="1">
    <source>
        <dbReference type="ARBA" id="ARBA00011982"/>
    </source>
</evidence>
<dbReference type="InterPro" id="IPR042197">
    <property type="entry name" value="Apaf_helical"/>
</dbReference>
<dbReference type="InterPro" id="IPR002182">
    <property type="entry name" value="NB-ARC"/>
</dbReference>
<dbReference type="Gene3D" id="3.80.10.10">
    <property type="entry name" value="Ribonuclease Inhibitor"/>
    <property type="match status" value="2"/>
</dbReference>
<keyword evidence="5" id="KW-0611">Plant defense</keyword>
<dbReference type="PANTHER" id="PTHR11017">
    <property type="entry name" value="LEUCINE-RICH REPEAT-CONTAINING PROTEIN"/>
    <property type="match status" value="1"/>
</dbReference>
<sequence>MATKTSSSSSSSSRKRYEAFLSFRGEDTRRSFTDHLYKALNDDKGIYSFRDDKKLERGKDVAPELLKAIEESRFAIVIFSKDYATSTWCLIELAKIVECKKNLGLIVLPVFYHVDPTDVRKQKGEFGKAFAKHEAEAVSEEEIKKVKKWREALTEGAGVSGWHIKEKEGRHETEVIAEIVRVVLKKLNTVSVSNNDLVGMAYRLEKMYLLLKIKRLEEISQLKDVCTVGIWGMGGIGKTTLAEEVKKKISDEFEACGFIRNVREEFKKHGIVHLQNCLYKFMLDDEGKIQNVGMGKNVLRNRLCSRRVLIILDDVDELEQIEDLVGNAEEQHEWLGPGSRVIVTTRNKDLLKTYGENNIYEVDELNEDEALHLFSRKAFKKCDPLDGFVDLSKTFVKYADGNPFAIKVLGSFLYGRKMDEWSETLKKLIKGNPEETILKVFRVLQVSYDGLDGDKKKIFLDVACFFKGWNAYRVKKILEGCGLHPTIDIKVLIEKSLIYMAGDRLWMHDLLQQLGQDIVRQESPEEPGKRSRIWSHEDAGNVLVTNTGTEVVRGIFLSLPGTEVLRLEFDSIFNMKKLKLLKFRNVQYTKRVEYLSNELRLLEWHRYPLASMPPNFHPNNLVELNMSSSRIERLWKTTHDLKWLISINLSNCEHLKQALDFSKIPNLEMLILEGCKGLSVVDSSIGQLKRLVLLNLKGCESLKNLSQYINLKSLKTFILSGCKNLGKFPEVVEEMNHLLELYLDGTAIKELPESIKHLTGLMLLDLTDCTKLLKLPDVICNLTSLKALEISGCSQLDQLPESIGSMEQLEELDASRTAIRKAPSSIILLKNLRSLSFAECSGLAYRSWKSLFGCFLLPTEESSSFQLPNSLSSGLISLTSLCLRKCNLTREAIPEDMSLPSLRKLDLSENNFLSLPESISQLSNLRELHLDKCRKLKSLPKLPLGIKHVYTLGCPMLNNSNDKLIIWTSNRGFTFIHCDDREEAADVGCPANQVSSMFGEHLDILYSKNLRDNIFNGEKPLTLGFTCTRIPKWCSHQTDGSSIGIQLPLEDRDKTWVGFALFVVFVIQEDGNFHKNQSLEKALCHFGSDKGCLWNEFVRMDHLRNSGIRSYGVCIYIPRMSFEEQLNEATQVAASISTNKPYIKANMCGMHIVFNEDVLEFSRNLTQIMMENFYFKSKGKGKPIKEIKVEPCSSAGAMEIQPNPHKQIKREDCRSTESDSTRKARKDLHWLVLMLVERCNACNHGFVFQFPLKTIPTWFFHQSVAPFVVCYLPRNLLNEKPCLGFFLYANLTWRPSVSHSNYLDPAFLYIRLQAYGDGEPIIYSLPIEHELVMFNAPLAHFIPQLNQCRLVSALFRTSIPDWEVEMCGIGLLYEKDLGNILEMITDHTLSSYHFCYQECGGSVEDSSGAVECSKHLRMKVELPFDLHAAKREKKSLQELLSNTQLVQKISVSLKQNVGRCCSESSYEVIPESTLKDSRPRFINLQIMAENAFYVHDLTKWKRGLEDLLKQLFGFDIFIALILDGHIISLVKPFNPFSSYNLIFPRKEILDWFGSDCHISKRSVKIELPPNLNGDENWKGLAVCTAVSVHEHPTAIIDRMTSEISFGLQCHLDTEEHCYHPPQFGITKDKLTWLYLRGFIWLTYIPSSVLTDLKIEQNYLEIRTTSEFPGVVTNDIGARLLYQQDVEEFAEAIAKCTTSFFDNLDPVLKAMASDEGESCNCLFHFHVGCSLHHLEEIATHCGFGANEAEILSDAVKAETFEEDGNSYLVTQQENLTEPIYQRKSGLDFDRGIPYSSCFPPTDILDWFNHHSNGPSLTIQLSSNLCSDDNWIGLALCSYFADPEHPTTFFGNFDLEILGHYLVCYLETERAGLDPLHQHEITNEEFKKLDSGEFIWLSYIPRLWFSDQLKDCNLIEASFASERGGWRSQRCGLRLLYRHDEEEFKQTLNHCMASLIDNQDPISHTKFDNERNKKQRHDGQAGTSKSVIYISDPEQENLEGPNNLNQKDRGKRILQ</sequence>
<dbReference type="InterPro" id="IPR058546">
    <property type="entry name" value="RPS4B/Roq1-like_LRR"/>
</dbReference>
<dbReference type="EC" id="3.2.2.6" evidence="1"/>
<dbReference type="PANTHER" id="PTHR11017:SF559">
    <property type="entry name" value="DISEASE RESISTANCE PROTEIN CHL1"/>
    <property type="match status" value="1"/>
</dbReference>
<keyword evidence="2" id="KW-0433">Leucine-rich repeat</keyword>
<dbReference type="Pfam" id="PF23282">
    <property type="entry name" value="WHD_ROQ1"/>
    <property type="match status" value="1"/>
</dbReference>
<evidence type="ECO:0000256" key="8">
    <source>
        <dbReference type="SAM" id="MobiDB-lite"/>
    </source>
</evidence>
<evidence type="ECO:0000256" key="4">
    <source>
        <dbReference type="ARBA" id="ARBA00022801"/>
    </source>
</evidence>
<dbReference type="InterPro" id="IPR035897">
    <property type="entry name" value="Toll_tir_struct_dom_sf"/>
</dbReference>
<dbReference type="InterPro" id="IPR045344">
    <property type="entry name" value="C-JID"/>
</dbReference>
<evidence type="ECO:0000256" key="7">
    <source>
        <dbReference type="ARBA" id="ARBA00047304"/>
    </source>
</evidence>